<feature type="compositionally biased region" description="Basic and acidic residues" evidence="1">
    <location>
        <begin position="696"/>
        <end position="706"/>
    </location>
</feature>
<gene>
    <name evidence="2" type="primary">Q9C1C6</name>
</gene>
<evidence type="ECO:0000256" key="1">
    <source>
        <dbReference type="SAM" id="MobiDB-lite"/>
    </source>
</evidence>
<feature type="compositionally biased region" description="Acidic residues" evidence="1">
    <location>
        <begin position="394"/>
        <end position="420"/>
    </location>
</feature>
<feature type="region of interest" description="Disordered" evidence="1">
    <location>
        <begin position="15"/>
        <end position="716"/>
    </location>
</feature>
<feature type="compositionally biased region" description="Acidic residues" evidence="1">
    <location>
        <begin position="317"/>
        <end position="333"/>
    </location>
</feature>
<accession>A0A5K1K6L3</accession>
<feature type="compositionally biased region" description="Basic residues" evidence="1">
    <location>
        <begin position="77"/>
        <end position="87"/>
    </location>
</feature>
<feature type="compositionally biased region" description="Polar residues" evidence="1">
    <location>
        <begin position="240"/>
        <end position="254"/>
    </location>
</feature>
<feature type="compositionally biased region" description="Basic residues" evidence="1">
    <location>
        <begin position="183"/>
        <end position="198"/>
    </location>
</feature>
<proteinExistence type="predicted"/>
<feature type="compositionally biased region" description="Acidic residues" evidence="1">
    <location>
        <begin position="289"/>
        <end position="298"/>
    </location>
</feature>
<organism evidence="2">
    <name type="scientific">Ganoderma boninense</name>
    <dbReference type="NCBI Taxonomy" id="34458"/>
    <lineage>
        <taxon>Eukaryota</taxon>
        <taxon>Fungi</taxon>
        <taxon>Dikarya</taxon>
        <taxon>Basidiomycota</taxon>
        <taxon>Agaricomycotina</taxon>
        <taxon>Agaricomycetes</taxon>
        <taxon>Polyporales</taxon>
        <taxon>Polyporaceae</taxon>
        <taxon>Ganoderma</taxon>
    </lineage>
</organism>
<reference evidence="2" key="1">
    <citation type="submission" date="2019-10" db="EMBL/GenBank/DDBJ databases">
        <authorList>
            <person name="Nor Muhammad N."/>
        </authorList>
    </citation>
    <scope>NUCLEOTIDE SEQUENCE</scope>
</reference>
<dbReference type="EMBL" id="LR729748">
    <property type="protein sequence ID" value="VWP01881.1"/>
    <property type="molecule type" value="Genomic_DNA"/>
</dbReference>
<name>A0A5K1K6L3_9APHY</name>
<feature type="compositionally biased region" description="Acidic residues" evidence="1">
    <location>
        <begin position="550"/>
        <end position="565"/>
    </location>
</feature>
<protein>
    <submittedName>
        <fullName evidence="2">Histone deacetylase 2</fullName>
    </submittedName>
</protein>
<feature type="compositionally biased region" description="Acidic residues" evidence="1">
    <location>
        <begin position="523"/>
        <end position="532"/>
    </location>
</feature>
<dbReference type="AlphaFoldDB" id="A0A5K1K6L3"/>
<evidence type="ECO:0000313" key="2">
    <source>
        <dbReference type="EMBL" id="VWP01881.1"/>
    </source>
</evidence>
<feature type="compositionally biased region" description="Polar residues" evidence="1">
    <location>
        <begin position="457"/>
        <end position="475"/>
    </location>
</feature>
<feature type="compositionally biased region" description="Polar residues" evidence="1">
    <location>
        <begin position="624"/>
        <end position="655"/>
    </location>
</feature>
<feature type="compositionally biased region" description="Low complexity" evidence="1">
    <location>
        <begin position="264"/>
        <end position="276"/>
    </location>
</feature>
<sequence length="773" mass="84430">MEANPVLLWQATRARSAPIQHPFTPSLLADPPAHSTALSKRKRNAHNRSSSHTALDSIAKDPSSGSFVVTEATPNPKPRKQTKRGSPSRRSTELDEPATPTRATSLRSESPSKRTFLLSPHHANPNADYIPPLPTISRQTISSRRRSATPKPPYEPPRDQFTPPREIIHTPPRATVSPERMSKSSKRKSTTAKKHKKLVLTIKKEPPEIDLSAPPPPPSPSDDPLLLKGLPRPPRPSRLSTGTNAEALDTPSSTHARRTPAIASSSVSPPGVVRVSRLPDLGSAMDLTMENDDDDLDDSFANAPPLFDLTNAQEDPGVWDDVDSGTDSEDFDQTGEYTGRFKVLTVPTKADPPSSCTRSRQDAWGNPSSPFPGSTGKRRSLPSSSSPPLKAVSDGEEGTQSESLDEDDVFFLDTPVDGDVEVTVREEFQEGSSRDTIDGLAGLDADLSMHDIPQADFDTSQEQDLSQERSYGSQDQSHEKSPSPLPIVHEQEQELEDEHDSTEPHEPHVRFAASRDSLQDVSMEIDDEDDSQDSAPLDADLSYESILHDPDEDEEEEEGEEEEPPVAEVPHDSDSSDEETVDRELSREPGQFSDDEDDEEHDTRPKPPAVPTPPRAAYTPARSISPNGQSTRPKGFLSITSPLRRQKSPQTQSFQVRDASPLPSIDSVFVTPAPARSRDVDHDEDIPQAFGSGSRLEPETQGRDETAAGMEDDQPEELVATDVEDGSGDESEELDDGVVKITSDDPRVAARAAAILKMVGYYRRSFAPILISS</sequence>
<feature type="compositionally biased region" description="Basic and acidic residues" evidence="1">
    <location>
        <begin position="422"/>
        <end position="437"/>
    </location>
</feature>